<evidence type="ECO:0000256" key="3">
    <source>
        <dbReference type="SAM" id="SignalP"/>
    </source>
</evidence>
<reference evidence="5 6" key="1">
    <citation type="submission" date="2018-04" db="EMBL/GenBank/DDBJ databases">
        <authorList>
            <person name="Vogel A."/>
        </authorList>
    </citation>
    <scope>NUCLEOTIDE SEQUENCE [LARGE SCALE GENOMIC DNA]</scope>
</reference>
<dbReference type="InterPro" id="IPR007321">
    <property type="entry name" value="Transposase_28"/>
</dbReference>
<keyword evidence="1" id="KW-0175">Coiled coil</keyword>
<feature type="region of interest" description="Disordered" evidence="2">
    <location>
        <begin position="572"/>
        <end position="591"/>
    </location>
</feature>
<protein>
    <recommendedName>
        <fullName evidence="4">Transposase (putative) gypsy type domain-containing protein</fullName>
    </recommendedName>
</protein>
<dbReference type="PANTHER" id="PTHR31099">
    <property type="entry name" value="OS06G0165300 PROTEIN"/>
    <property type="match status" value="1"/>
</dbReference>
<feature type="region of interest" description="Disordered" evidence="2">
    <location>
        <begin position="43"/>
        <end position="120"/>
    </location>
</feature>
<accession>A0A484NAZ0</accession>
<feature type="domain" description="Transposase (putative) gypsy type" evidence="4">
    <location>
        <begin position="192"/>
        <end position="252"/>
    </location>
</feature>
<feature type="region of interest" description="Disordered" evidence="2">
    <location>
        <begin position="355"/>
        <end position="380"/>
    </location>
</feature>
<feature type="compositionally biased region" description="Acidic residues" evidence="2">
    <location>
        <begin position="107"/>
        <end position="120"/>
    </location>
</feature>
<dbReference type="EMBL" id="OOIL02006556">
    <property type="protein sequence ID" value="VFQ98059.1"/>
    <property type="molecule type" value="Genomic_DNA"/>
</dbReference>
<evidence type="ECO:0000313" key="5">
    <source>
        <dbReference type="EMBL" id="VFQ98059.1"/>
    </source>
</evidence>
<dbReference type="AlphaFoldDB" id="A0A484NAZ0"/>
<feature type="signal peptide" evidence="3">
    <location>
        <begin position="1"/>
        <end position="29"/>
    </location>
</feature>
<feature type="compositionally biased region" description="Low complexity" evidence="2">
    <location>
        <begin position="44"/>
        <end position="82"/>
    </location>
</feature>
<proteinExistence type="predicted"/>
<organism evidence="5 6">
    <name type="scientific">Cuscuta campestris</name>
    <dbReference type="NCBI Taxonomy" id="132261"/>
    <lineage>
        <taxon>Eukaryota</taxon>
        <taxon>Viridiplantae</taxon>
        <taxon>Streptophyta</taxon>
        <taxon>Embryophyta</taxon>
        <taxon>Tracheophyta</taxon>
        <taxon>Spermatophyta</taxon>
        <taxon>Magnoliopsida</taxon>
        <taxon>eudicotyledons</taxon>
        <taxon>Gunneridae</taxon>
        <taxon>Pentapetalae</taxon>
        <taxon>asterids</taxon>
        <taxon>lamiids</taxon>
        <taxon>Solanales</taxon>
        <taxon>Convolvulaceae</taxon>
        <taxon>Cuscuteae</taxon>
        <taxon>Cuscuta</taxon>
        <taxon>Cuscuta subgen. Grammica</taxon>
        <taxon>Cuscuta sect. Cleistogrammica</taxon>
    </lineage>
</organism>
<dbReference type="Pfam" id="PF04195">
    <property type="entry name" value="Transposase_28"/>
    <property type="match status" value="1"/>
</dbReference>
<keyword evidence="3" id="KW-0732">Signal</keyword>
<feature type="chain" id="PRO_5019729793" description="Transposase (putative) gypsy type domain-containing protein" evidence="3">
    <location>
        <begin position="30"/>
        <end position="591"/>
    </location>
</feature>
<evidence type="ECO:0000256" key="2">
    <source>
        <dbReference type="SAM" id="MobiDB-lite"/>
    </source>
</evidence>
<feature type="compositionally biased region" description="Polar residues" evidence="2">
    <location>
        <begin position="83"/>
        <end position="102"/>
    </location>
</feature>
<dbReference type="PANTHER" id="PTHR31099:SF49">
    <property type="entry name" value="MYOSIN HEAVY CHAIN-LIKE PROTEIN"/>
    <property type="match status" value="1"/>
</dbReference>
<dbReference type="OrthoDB" id="384458at2759"/>
<keyword evidence="6" id="KW-1185">Reference proteome</keyword>
<name>A0A484NAZ0_9ASTE</name>
<feature type="coiled-coil region" evidence="1">
    <location>
        <begin position="433"/>
        <end position="495"/>
    </location>
</feature>
<evidence type="ECO:0000256" key="1">
    <source>
        <dbReference type="SAM" id="Coils"/>
    </source>
</evidence>
<dbReference type="Proteomes" id="UP000595140">
    <property type="component" value="Unassembled WGS sequence"/>
</dbReference>
<evidence type="ECO:0000313" key="6">
    <source>
        <dbReference type="Proteomes" id="UP000595140"/>
    </source>
</evidence>
<gene>
    <name evidence="5" type="ORF">CCAM_LOCUS39835</name>
</gene>
<evidence type="ECO:0000259" key="4">
    <source>
        <dbReference type="Pfam" id="PF04195"/>
    </source>
</evidence>
<sequence>MQPAALLLANTSANLAILLILYRQAQCTAAILVILHRRPHGAHSISSSNSQGISSSDACASEESSTSSSSTGSSLSSFETRSGPNTTVPEPQPVNQMPGQVSQERDEPVDDELAPYDPDSESYEGWVNRLDAAGYSPLPSSYPLDIYPRVSKIAQNKARRNLPEGYVLEYDPNWRNIIEPHRDDRVGFHIISLESGTVFPLRPLLVELCHCFKIHPGQLTPNAHRFLNAFVNICVELKIDPSLRLFLFLFEVLPGKSGCDGYVYFKGRNGRQFISDLPQSNWQWKEKFVFIKFPSISPLAGIKWNDHLLKPQYTEPASAPDLEESLEKLLQGDLFTGQMFHYGAWIWRISPGGTGTPRADEAEGNGVPAPGNTADAGGSSHPDMNFRAFNIPMKKTGGPSSAAPRTVPVQQEPMGEVGPETLERLAEYSPPRSSQLEEKLKGVEAHNRELQDLIARQLDEMANLSAIAERAKAETLQLKEENLKLAEDLELKEREFPGKAKQWVGENMEETAQVITSTPEVTMEAFKFIYREPNGKEMVTQVGSYGFMSGQKRDREATHAILADRDPAFSADAYGLAPIPDEEPEPPFPLE</sequence>